<accession>A0A1L7RKY3</accession>
<sequence>MGDSRTHDADEAPDVAGAGSRRGRRRVVALSPQDAVRVARGEAPQAQAEAERRRGTDALTDARSREGGVNGREGSDHANDARLLREVPPHWG</sequence>
<dbReference type="AlphaFoldDB" id="A0A1L7RKY3"/>
<evidence type="ECO:0000313" key="2">
    <source>
        <dbReference type="EMBL" id="CED91789.1"/>
    </source>
</evidence>
<feature type="region of interest" description="Disordered" evidence="1">
    <location>
        <begin position="1"/>
        <end position="92"/>
    </location>
</feature>
<feature type="compositionally biased region" description="Basic and acidic residues" evidence="1">
    <location>
        <begin position="1"/>
        <end position="10"/>
    </location>
</feature>
<gene>
    <name evidence="2" type="ORF">AAM4_1957</name>
</gene>
<organism evidence="2">
    <name type="scientific">Actinomyces succiniciruminis</name>
    <dbReference type="NCBI Taxonomy" id="1522002"/>
    <lineage>
        <taxon>Bacteria</taxon>
        <taxon>Bacillati</taxon>
        <taxon>Actinomycetota</taxon>
        <taxon>Actinomycetes</taxon>
        <taxon>Actinomycetales</taxon>
        <taxon>Actinomycetaceae</taxon>
        <taxon>Actinomyces</taxon>
    </lineage>
</organism>
<feature type="compositionally biased region" description="Basic and acidic residues" evidence="1">
    <location>
        <begin position="73"/>
        <end position="92"/>
    </location>
</feature>
<name>A0A1L7RKY3_9ACTO</name>
<dbReference type="RefSeq" id="WP_244671638.1">
    <property type="nucleotide sequence ID" value="NZ_LK995523.1"/>
</dbReference>
<dbReference type="EMBL" id="LK995523">
    <property type="protein sequence ID" value="CED91789.1"/>
    <property type="molecule type" value="Genomic_DNA"/>
</dbReference>
<protein>
    <submittedName>
        <fullName evidence="2">Uncharacterized protein</fullName>
    </submittedName>
</protein>
<feature type="compositionally biased region" description="Basic and acidic residues" evidence="1">
    <location>
        <begin position="49"/>
        <end position="66"/>
    </location>
</feature>
<proteinExistence type="predicted"/>
<evidence type="ECO:0000256" key="1">
    <source>
        <dbReference type="SAM" id="MobiDB-lite"/>
    </source>
</evidence>
<reference evidence="2" key="1">
    <citation type="submission" date="2014-07" db="EMBL/GenBank/DDBJ databases">
        <authorList>
            <person name="Zhang J.E."/>
            <person name="Yang H."/>
            <person name="Guo J."/>
            <person name="Deng Z."/>
            <person name="Luo H."/>
            <person name="Luo M."/>
            <person name="Zhao B."/>
        </authorList>
    </citation>
    <scope>NUCLEOTIDE SEQUENCE</scope>
    <source>
        <strain evidence="2">AM4</strain>
    </source>
</reference>